<proteinExistence type="predicted"/>
<sequence length="225" mass="24378">MARDTLTREQIVRTAVDLLDEEGLEGLNMRSLGKRLGSAATAVYWHVKNKDDLVVLAGDHVWHEIDLPDREPADWRTAAVALAVELHAMFGRHPWLVQAFGSHLFYGPGKARFDDHTLALYERAGFAPAAADAVAAAVFTYVLGNALGDAAMTSLNRRLTRDGKDPDEAFGETMAKASEVAGAFPRLRARLEEPSAADYAGAPGQTLELGLRALLTGLEAELVRT</sequence>
<keyword evidence="1" id="KW-0805">Transcription regulation</keyword>
<evidence type="ECO:0000256" key="1">
    <source>
        <dbReference type="ARBA" id="ARBA00023015"/>
    </source>
</evidence>
<feature type="domain" description="HTH tetR-type" evidence="5">
    <location>
        <begin position="5"/>
        <end position="65"/>
    </location>
</feature>
<dbReference type="PRINTS" id="PR00455">
    <property type="entry name" value="HTHTETR"/>
</dbReference>
<dbReference type="Gene3D" id="1.10.10.60">
    <property type="entry name" value="Homeodomain-like"/>
    <property type="match status" value="1"/>
</dbReference>
<dbReference type="RefSeq" id="WP_313764802.1">
    <property type="nucleotide sequence ID" value="NZ_BAAAVH010000021.1"/>
</dbReference>
<dbReference type="InterPro" id="IPR004111">
    <property type="entry name" value="Repressor_TetR_C"/>
</dbReference>
<keyword evidence="7" id="KW-1185">Reference proteome</keyword>
<keyword evidence="2 4" id="KW-0238">DNA-binding</keyword>
<name>A0ABW1F4J4_9ACTN</name>
<dbReference type="InterPro" id="IPR001647">
    <property type="entry name" value="HTH_TetR"/>
</dbReference>
<dbReference type="SUPFAM" id="SSF46689">
    <property type="entry name" value="Homeodomain-like"/>
    <property type="match status" value="1"/>
</dbReference>
<evidence type="ECO:0000313" key="7">
    <source>
        <dbReference type="Proteomes" id="UP001596067"/>
    </source>
</evidence>
<dbReference type="PROSITE" id="PS50977">
    <property type="entry name" value="HTH_TETR_2"/>
    <property type="match status" value="1"/>
</dbReference>
<reference evidence="7" key="1">
    <citation type="journal article" date="2019" name="Int. J. Syst. Evol. Microbiol.">
        <title>The Global Catalogue of Microorganisms (GCM) 10K type strain sequencing project: providing services to taxonomists for standard genome sequencing and annotation.</title>
        <authorList>
            <consortium name="The Broad Institute Genomics Platform"/>
            <consortium name="The Broad Institute Genome Sequencing Center for Infectious Disease"/>
            <person name="Wu L."/>
            <person name="Ma J."/>
        </authorList>
    </citation>
    <scope>NUCLEOTIDE SEQUENCE [LARGE SCALE GENOMIC DNA]</scope>
    <source>
        <strain evidence="7">CGMCC 4.1469</strain>
    </source>
</reference>
<protein>
    <submittedName>
        <fullName evidence="6">TetR/AcrR family transcriptional regulator</fullName>
    </submittedName>
</protein>
<evidence type="ECO:0000256" key="3">
    <source>
        <dbReference type="ARBA" id="ARBA00023163"/>
    </source>
</evidence>
<evidence type="ECO:0000259" key="5">
    <source>
        <dbReference type="PROSITE" id="PS50977"/>
    </source>
</evidence>
<comment type="caution">
    <text evidence="6">The sequence shown here is derived from an EMBL/GenBank/DDBJ whole genome shotgun (WGS) entry which is preliminary data.</text>
</comment>
<dbReference type="Gene3D" id="1.10.357.10">
    <property type="entry name" value="Tetracycline Repressor, domain 2"/>
    <property type="match status" value="1"/>
</dbReference>
<dbReference type="Proteomes" id="UP001596067">
    <property type="component" value="Unassembled WGS sequence"/>
</dbReference>
<evidence type="ECO:0000313" key="6">
    <source>
        <dbReference type="EMBL" id="MFC5888845.1"/>
    </source>
</evidence>
<dbReference type="PANTHER" id="PTHR30055">
    <property type="entry name" value="HTH-TYPE TRANSCRIPTIONAL REGULATOR RUTR"/>
    <property type="match status" value="1"/>
</dbReference>
<dbReference type="Pfam" id="PF02909">
    <property type="entry name" value="TetR_C_1"/>
    <property type="match status" value="1"/>
</dbReference>
<dbReference type="InterPro" id="IPR036271">
    <property type="entry name" value="Tet_transcr_reg_TetR-rel_C_sf"/>
</dbReference>
<dbReference type="InterPro" id="IPR050109">
    <property type="entry name" value="HTH-type_TetR-like_transc_reg"/>
</dbReference>
<organism evidence="6 7">
    <name type="scientific">Kitasatospora aburaviensis</name>
    <dbReference type="NCBI Taxonomy" id="67265"/>
    <lineage>
        <taxon>Bacteria</taxon>
        <taxon>Bacillati</taxon>
        <taxon>Actinomycetota</taxon>
        <taxon>Actinomycetes</taxon>
        <taxon>Kitasatosporales</taxon>
        <taxon>Streptomycetaceae</taxon>
        <taxon>Kitasatospora</taxon>
    </lineage>
</organism>
<dbReference type="Pfam" id="PF00440">
    <property type="entry name" value="TetR_N"/>
    <property type="match status" value="1"/>
</dbReference>
<gene>
    <name evidence="6" type="ORF">ACFP0N_28150</name>
</gene>
<dbReference type="InterPro" id="IPR009057">
    <property type="entry name" value="Homeodomain-like_sf"/>
</dbReference>
<feature type="DNA-binding region" description="H-T-H motif" evidence="4">
    <location>
        <begin position="28"/>
        <end position="47"/>
    </location>
</feature>
<keyword evidence="3" id="KW-0804">Transcription</keyword>
<accession>A0ABW1F4J4</accession>
<dbReference type="EMBL" id="JBHSOD010000046">
    <property type="protein sequence ID" value="MFC5888845.1"/>
    <property type="molecule type" value="Genomic_DNA"/>
</dbReference>
<evidence type="ECO:0000256" key="4">
    <source>
        <dbReference type="PROSITE-ProRule" id="PRU00335"/>
    </source>
</evidence>
<evidence type="ECO:0000256" key="2">
    <source>
        <dbReference type="ARBA" id="ARBA00023125"/>
    </source>
</evidence>
<dbReference type="SUPFAM" id="SSF48498">
    <property type="entry name" value="Tetracyclin repressor-like, C-terminal domain"/>
    <property type="match status" value="1"/>
</dbReference>
<dbReference type="PANTHER" id="PTHR30055:SF151">
    <property type="entry name" value="TRANSCRIPTIONAL REGULATORY PROTEIN"/>
    <property type="match status" value="1"/>
</dbReference>